<dbReference type="AlphaFoldDB" id="A0A2H0V5K9"/>
<comment type="caution">
    <text evidence="1">The sequence shown here is derived from an EMBL/GenBank/DDBJ whole genome shotgun (WGS) entry which is preliminary data.</text>
</comment>
<accession>A0A2H0V5K9</accession>
<evidence type="ECO:0000313" key="1">
    <source>
        <dbReference type="EMBL" id="PIR94397.1"/>
    </source>
</evidence>
<gene>
    <name evidence="1" type="ORF">COT97_01670</name>
</gene>
<dbReference type="EMBL" id="PFAP01000007">
    <property type="protein sequence ID" value="PIR94397.1"/>
    <property type="molecule type" value="Genomic_DNA"/>
</dbReference>
<sequence>MSNTQFTKMITAHAEQIKEQVSKMSPEQLADFMARLIHTGFEMSGEGNNAEYGGFGELSPDNLGEVLTNDRKNEKKGSWMPSTLLEFHLKKIVNFNPSFWAPEPNEPIEHE</sequence>
<proteinExistence type="predicted"/>
<protein>
    <submittedName>
        <fullName evidence="1">Uncharacterized protein</fullName>
    </submittedName>
</protein>
<organism evidence="1 2">
    <name type="scientific">Candidatus Falkowbacteria bacterium CG10_big_fil_rev_8_21_14_0_10_39_11</name>
    <dbReference type="NCBI Taxonomy" id="1974565"/>
    <lineage>
        <taxon>Bacteria</taxon>
        <taxon>Candidatus Falkowiibacteriota</taxon>
    </lineage>
</organism>
<dbReference type="Proteomes" id="UP000229901">
    <property type="component" value="Unassembled WGS sequence"/>
</dbReference>
<name>A0A2H0V5K9_9BACT</name>
<evidence type="ECO:0000313" key="2">
    <source>
        <dbReference type="Proteomes" id="UP000229901"/>
    </source>
</evidence>
<reference evidence="2" key="1">
    <citation type="submission" date="2017-09" db="EMBL/GenBank/DDBJ databases">
        <title>Depth-based differentiation of microbial function through sediment-hosted aquifers and enrichment of novel symbionts in the deep terrestrial subsurface.</title>
        <authorList>
            <person name="Probst A.J."/>
            <person name="Ladd B."/>
            <person name="Jarett J.K."/>
            <person name="Geller-Mcgrath D.E."/>
            <person name="Sieber C.M.K."/>
            <person name="Emerson J.B."/>
            <person name="Anantharaman K."/>
            <person name="Thomas B.C."/>
            <person name="Malmstrom R."/>
            <person name="Stieglmeier M."/>
            <person name="Klingl A."/>
            <person name="Woyke T."/>
            <person name="Ryan C.M."/>
            <person name="Banfield J.F."/>
        </authorList>
    </citation>
    <scope>NUCLEOTIDE SEQUENCE [LARGE SCALE GENOMIC DNA]</scope>
</reference>